<name>A0AAW5A1T0_PHOPO</name>
<keyword evidence="2 3" id="KW-0732">Signal</keyword>
<evidence type="ECO:0000313" key="4">
    <source>
        <dbReference type="EMBL" id="MCF2303454.1"/>
    </source>
</evidence>
<reference evidence="4" key="1">
    <citation type="submission" date="2019-11" db="EMBL/GenBank/DDBJ databases">
        <title>Comparative genomics of photobacteria reveal adaptation to distinct habitats.</title>
        <authorList>
            <person name="Fuertes-Perez S."/>
            <person name="Hilgarth M."/>
            <person name="Vogel R.F."/>
        </authorList>
    </citation>
    <scope>NUCLEOTIDE SEQUENCE</scope>
    <source>
        <strain evidence="4">TMW2.2145</strain>
    </source>
</reference>
<dbReference type="Proteomes" id="UP000813876">
    <property type="component" value="Unassembled WGS sequence"/>
</dbReference>
<sequence>MRIKIISLLITMLSSSYAIADVVPTSQGYDSKIQQVQYNPKNVIRISTKIGKATLIQLQNGESIMSKELSGLGMGDTDAWGLAIRGNNIFLKPKAENPDTNLLIVSDKNRTYSFDLITTKHNKNVSYVVKMLYPKNKAITNTQQQSVLPCSDGKMNFSYSKWGDNHLSPTYAWDDGRFTCFKFKTNTEQPVIYQIGSDGKETLVNSNMVNDILVVHNIANEFRLRLGKAVLGVKSFGLHPQGFNFKATTLKNEQRVVIDNE</sequence>
<dbReference type="InterPro" id="IPR033645">
    <property type="entry name" value="VirB9/CagX/TrbG_C"/>
</dbReference>
<gene>
    <name evidence="4" type="ORF">GLP33_17115</name>
</gene>
<evidence type="ECO:0000256" key="3">
    <source>
        <dbReference type="SAM" id="SignalP"/>
    </source>
</evidence>
<dbReference type="InterPro" id="IPR010258">
    <property type="entry name" value="Conjugal_tfr_TrbG/VirB9/CagX"/>
</dbReference>
<dbReference type="EMBL" id="WMCP01000026">
    <property type="protein sequence ID" value="MCF2303454.1"/>
    <property type="molecule type" value="Genomic_DNA"/>
</dbReference>
<evidence type="ECO:0000256" key="1">
    <source>
        <dbReference type="ARBA" id="ARBA00006135"/>
    </source>
</evidence>
<protein>
    <submittedName>
        <fullName evidence="4">Conjugal transfer protein TraH</fullName>
    </submittedName>
</protein>
<feature type="chain" id="PRO_5043431151" evidence="3">
    <location>
        <begin position="21"/>
        <end position="261"/>
    </location>
</feature>
<evidence type="ECO:0000256" key="2">
    <source>
        <dbReference type="ARBA" id="ARBA00022729"/>
    </source>
</evidence>
<dbReference type="CDD" id="cd06911">
    <property type="entry name" value="VirB9_CagX_TrbG"/>
    <property type="match status" value="1"/>
</dbReference>
<organism evidence="4 5">
    <name type="scientific">Photobacterium phosphoreum</name>
    <dbReference type="NCBI Taxonomy" id="659"/>
    <lineage>
        <taxon>Bacteria</taxon>
        <taxon>Pseudomonadati</taxon>
        <taxon>Pseudomonadota</taxon>
        <taxon>Gammaproteobacteria</taxon>
        <taxon>Vibrionales</taxon>
        <taxon>Vibrionaceae</taxon>
        <taxon>Photobacterium</taxon>
    </lineage>
</organism>
<dbReference type="RefSeq" id="WP_232581607.1">
    <property type="nucleotide sequence ID" value="NZ_WMCP01000026.1"/>
</dbReference>
<comment type="similarity">
    <text evidence="1">Belongs to the TrbG/VirB9 family.</text>
</comment>
<dbReference type="InterPro" id="IPR038161">
    <property type="entry name" value="VirB9/CagX/TrbG_C_sf"/>
</dbReference>
<dbReference type="Pfam" id="PF03524">
    <property type="entry name" value="CagX"/>
    <property type="match status" value="1"/>
</dbReference>
<dbReference type="AlphaFoldDB" id="A0AAW5A1T0"/>
<comment type="caution">
    <text evidence="4">The sequence shown here is derived from an EMBL/GenBank/DDBJ whole genome shotgun (WGS) entry which is preliminary data.</text>
</comment>
<dbReference type="Gene3D" id="2.60.40.2500">
    <property type="match status" value="1"/>
</dbReference>
<evidence type="ECO:0000313" key="5">
    <source>
        <dbReference type="Proteomes" id="UP000813876"/>
    </source>
</evidence>
<accession>A0AAW5A1T0</accession>
<proteinExistence type="inferred from homology"/>
<feature type="signal peptide" evidence="3">
    <location>
        <begin position="1"/>
        <end position="20"/>
    </location>
</feature>